<dbReference type="AlphaFoldDB" id="A0A6N7UTB8"/>
<name>A0A6N7UTB8_9FIRM</name>
<feature type="domain" description="Thioredoxin" evidence="2">
    <location>
        <begin position="30"/>
        <end position="180"/>
    </location>
</feature>
<dbReference type="PROSITE" id="PS51257">
    <property type="entry name" value="PROKAR_LIPOPROTEIN"/>
    <property type="match status" value="1"/>
</dbReference>
<protein>
    <submittedName>
        <fullName evidence="3">TlpA family protein disulfide reductase</fullName>
    </submittedName>
</protein>
<dbReference type="EMBL" id="VULY01000018">
    <property type="protein sequence ID" value="MSR94254.1"/>
    <property type="molecule type" value="Genomic_DNA"/>
</dbReference>
<organism evidence="3 4">
    <name type="scientific">Suipraeoptans intestinalis</name>
    <dbReference type="NCBI Taxonomy" id="2606628"/>
    <lineage>
        <taxon>Bacteria</taxon>
        <taxon>Bacillati</taxon>
        <taxon>Bacillota</taxon>
        <taxon>Clostridia</taxon>
        <taxon>Lachnospirales</taxon>
        <taxon>Lachnospiraceae</taxon>
        <taxon>Suipraeoptans</taxon>
    </lineage>
</organism>
<dbReference type="InterPro" id="IPR000866">
    <property type="entry name" value="AhpC/TSA"/>
</dbReference>
<dbReference type="InterPro" id="IPR036249">
    <property type="entry name" value="Thioredoxin-like_sf"/>
</dbReference>
<accession>A0A6N7UTB8</accession>
<dbReference type="PANTHER" id="PTHR42852">
    <property type="entry name" value="THIOL:DISULFIDE INTERCHANGE PROTEIN DSBE"/>
    <property type="match status" value="1"/>
</dbReference>
<dbReference type="InterPro" id="IPR050553">
    <property type="entry name" value="Thioredoxin_ResA/DsbE_sf"/>
</dbReference>
<dbReference type="Pfam" id="PF00578">
    <property type="entry name" value="AhpC-TSA"/>
    <property type="match status" value="1"/>
</dbReference>
<feature type="chain" id="PRO_5039348211" evidence="1">
    <location>
        <begin position="24"/>
        <end position="183"/>
    </location>
</feature>
<dbReference type="GO" id="GO:0016491">
    <property type="term" value="F:oxidoreductase activity"/>
    <property type="evidence" value="ECO:0007669"/>
    <property type="project" value="InterPro"/>
</dbReference>
<comment type="caution">
    <text evidence="3">The sequence shown here is derived from an EMBL/GenBank/DDBJ whole genome shotgun (WGS) entry which is preliminary data.</text>
</comment>
<dbReference type="Proteomes" id="UP000434409">
    <property type="component" value="Unassembled WGS sequence"/>
</dbReference>
<evidence type="ECO:0000313" key="3">
    <source>
        <dbReference type="EMBL" id="MSR94254.1"/>
    </source>
</evidence>
<evidence type="ECO:0000313" key="4">
    <source>
        <dbReference type="Proteomes" id="UP000434409"/>
    </source>
</evidence>
<evidence type="ECO:0000256" key="1">
    <source>
        <dbReference type="SAM" id="SignalP"/>
    </source>
</evidence>
<dbReference type="PANTHER" id="PTHR42852:SF17">
    <property type="entry name" value="THIOREDOXIN-LIKE PROTEIN HI_1115"/>
    <property type="match status" value="1"/>
</dbReference>
<dbReference type="GO" id="GO:0016209">
    <property type="term" value="F:antioxidant activity"/>
    <property type="evidence" value="ECO:0007669"/>
    <property type="project" value="InterPro"/>
</dbReference>
<proteinExistence type="predicted"/>
<dbReference type="RefSeq" id="WP_154477775.1">
    <property type="nucleotide sequence ID" value="NZ_JAXFXH010000002.1"/>
</dbReference>
<evidence type="ECO:0000259" key="2">
    <source>
        <dbReference type="PROSITE" id="PS51352"/>
    </source>
</evidence>
<dbReference type="Gene3D" id="3.40.30.10">
    <property type="entry name" value="Glutaredoxin"/>
    <property type="match status" value="1"/>
</dbReference>
<reference evidence="3 4" key="1">
    <citation type="submission" date="2019-08" db="EMBL/GenBank/DDBJ databases">
        <title>In-depth cultivation of the pig gut microbiome towards novel bacterial diversity and tailored functional studies.</title>
        <authorList>
            <person name="Wylensek D."/>
            <person name="Hitch T.C.A."/>
            <person name="Clavel T."/>
        </authorList>
    </citation>
    <scope>NUCLEOTIDE SEQUENCE [LARGE SCALE GENOMIC DNA]</scope>
    <source>
        <strain evidence="3 4">68-1-5</strain>
    </source>
</reference>
<gene>
    <name evidence="3" type="ORF">FYJ34_08285</name>
</gene>
<keyword evidence="1" id="KW-0732">Signal</keyword>
<dbReference type="InterPro" id="IPR013766">
    <property type="entry name" value="Thioredoxin_domain"/>
</dbReference>
<dbReference type="SUPFAM" id="SSF52833">
    <property type="entry name" value="Thioredoxin-like"/>
    <property type="match status" value="1"/>
</dbReference>
<dbReference type="PROSITE" id="PS51352">
    <property type="entry name" value="THIOREDOXIN_2"/>
    <property type="match status" value="1"/>
</dbReference>
<sequence>MKNGLLKRLVGVAAGVILVMSLAACGSKEAAAGKEFPTFKAEDFAGQQYTEAMFKENAATVVNFWFTGCQSCIEEMPDLEKMSQKLAEKNVKMVGICTDAGKEEVDKEVMKILKSSNVTFPNLKIKEGEEMEKLKGSIMAFPTTLVVDKNGKIVGKPIVGALNDESQEKVLSERIEEAINQAK</sequence>
<keyword evidence="4" id="KW-1185">Reference proteome</keyword>
<dbReference type="CDD" id="cd02966">
    <property type="entry name" value="TlpA_like_family"/>
    <property type="match status" value="1"/>
</dbReference>
<feature type="signal peptide" evidence="1">
    <location>
        <begin position="1"/>
        <end position="23"/>
    </location>
</feature>